<proteinExistence type="predicted"/>
<dbReference type="AlphaFoldDB" id="A0A0F8YZ34"/>
<evidence type="ECO:0000313" key="1">
    <source>
        <dbReference type="EMBL" id="KKK79135.1"/>
    </source>
</evidence>
<protein>
    <submittedName>
        <fullName evidence="1">Uncharacterized protein</fullName>
    </submittedName>
</protein>
<name>A0A0F8YZ34_9ZZZZ</name>
<reference evidence="1" key="1">
    <citation type="journal article" date="2015" name="Nature">
        <title>Complex archaea that bridge the gap between prokaryotes and eukaryotes.</title>
        <authorList>
            <person name="Spang A."/>
            <person name="Saw J.H."/>
            <person name="Jorgensen S.L."/>
            <person name="Zaremba-Niedzwiedzka K."/>
            <person name="Martijn J."/>
            <person name="Lind A.E."/>
            <person name="van Eijk R."/>
            <person name="Schleper C."/>
            <person name="Guy L."/>
            <person name="Ettema T.J."/>
        </authorList>
    </citation>
    <scope>NUCLEOTIDE SEQUENCE</scope>
</reference>
<comment type="caution">
    <text evidence="1">The sequence shown here is derived from an EMBL/GenBank/DDBJ whole genome shotgun (WGS) entry which is preliminary data.</text>
</comment>
<organism evidence="1">
    <name type="scientific">marine sediment metagenome</name>
    <dbReference type="NCBI Taxonomy" id="412755"/>
    <lineage>
        <taxon>unclassified sequences</taxon>
        <taxon>metagenomes</taxon>
        <taxon>ecological metagenomes</taxon>
    </lineage>
</organism>
<sequence length="25" mass="2777">MPEQFTSQFEKAAPVVKTKECSMCG</sequence>
<feature type="non-terminal residue" evidence="1">
    <location>
        <position position="25"/>
    </location>
</feature>
<gene>
    <name evidence="1" type="ORF">LCGC14_2836570</name>
</gene>
<accession>A0A0F8YZ34</accession>
<dbReference type="EMBL" id="LAZR01054165">
    <property type="protein sequence ID" value="KKK79135.1"/>
    <property type="molecule type" value="Genomic_DNA"/>
</dbReference>